<reference evidence="1 2" key="1">
    <citation type="submission" date="2018-02" db="EMBL/GenBank/DDBJ databases">
        <title>Genomic Encyclopedia of Archaeal and Bacterial Type Strains, Phase II (KMG-II): from individual species to whole genera.</title>
        <authorList>
            <person name="Goeker M."/>
        </authorList>
    </citation>
    <scope>NUCLEOTIDE SEQUENCE [LARGE SCALE GENOMIC DNA]</scope>
    <source>
        <strain evidence="1 2">DSM 16809</strain>
    </source>
</reference>
<evidence type="ECO:0000313" key="1">
    <source>
        <dbReference type="EMBL" id="PPK94034.1"/>
    </source>
</evidence>
<organism evidence="1 2">
    <name type="scientific">Nonlabens xylanidelens</name>
    <dbReference type="NCBI Taxonomy" id="191564"/>
    <lineage>
        <taxon>Bacteria</taxon>
        <taxon>Pseudomonadati</taxon>
        <taxon>Bacteroidota</taxon>
        <taxon>Flavobacteriia</taxon>
        <taxon>Flavobacteriales</taxon>
        <taxon>Flavobacteriaceae</taxon>
        <taxon>Nonlabens</taxon>
    </lineage>
</organism>
<dbReference type="Proteomes" id="UP000239002">
    <property type="component" value="Unassembled WGS sequence"/>
</dbReference>
<protein>
    <submittedName>
        <fullName evidence="1">Uncharacterized protein</fullName>
    </submittedName>
</protein>
<dbReference type="EMBL" id="PTJE01000005">
    <property type="protein sequence ID" value="PPK94034.1"/>
    <property type="molecule type" value="Genomic_DNA"/>
</dbReference>
<sequence length="116" mass="13621">MENLINYIQSRVLLTQKDIDLIKKYFVSEEVSAKTNLLEAGKVERYIYFLETRLFKGYIFHYFFSRNQIRVPLSRKRTPQPTSSNATYSFLFSTPALDLKMQGGHASLTRSHRVHL</sequence>
<dbReference type="AlphaFoldDB" id="A0A2S6III2"/>
<gene>
    <name evidence="1" type="ORF">LY01_02256</name>
</gene>
<proteinExistence type="predicted"/>
<accession>A0A2S6III2</accession>
<name>A0A2S6III2_9FLAO</name>
<comment type="caution">
    <text evidence="1">The sequence shown here is derived from an EMBL/GenBank/DDBJ whole genome shotgun (WGS) entry which is preliminary data.</text>
</comment>
<keyword evidence="2" id="KW-1185">Reference proteome</keyword>
<evidence type="ECO:0000313" key="2">
    <source>
        <dbReference type="Proteomes" id="UP000239002"/>
    </source>
</evidence>